<evidence type="ECO:0000256" key="1">
    <source>
        <dbReference type="SAM" id="MobiDB-lite"/>
    </source>
</evidence>
<sequence>MLLFNKINILESEVLIMSDIEKKLDLILDAIAELKDELSSHRNDTSAKLEQIESMLRETLDEREDLKANNKSESDKSERLKIVTKEPRVKFGEVGVDPHTEEVMKQNDNIINRGTN</sequence>
<feature type="region of interest" description="Disordered" evidence="1">
    <location>
        <begin position="60"/>
        <end position="79"/>
    </location>
</feature>
<dbReference type="EMBL" id="JARZFX010000005">
    <property type="protein sequence ID" value="MEC5424267.1"/>
    <property type="molecule type" value="Genomic_DNA"/>
</dbReference>
<gene>
    <name evidence="2" type="ORF">QGM71_12270</name>
</gene>
<proteinExistence type="predicted"/>
<evidence type="ECO:0000313" key="2">
    <source>
        <dbReference type="EMBL" id="MEC5424267.1"/>
    </source>
</evidence>
<protein>
    <submittedName>
        <fullName evidence="2">Uncharacterized protein</fullName>
    </submittedName>
</protein>
<keyword evidence="3" id="KW-1185">Reference proteome</keyword>
<dbReference type="Proteomes" id="UP001335737">
    <property type="component" value="Unassembled WGS sequence"/>
</dbReference>
<name>A0ABU6KG25_9BACI</name>
<accession>A0ABU6KG25</accession>
<evidence type="ECO:0000313" key="3">
    <source>
        <dbReference type="Proteomes" id="UP001335737"/>
    </source>
</evidence>
<comment type="caution">
    <text evidence="2">The sequence shown here is derived from an EMBL/GenBank/DDBJ whole genome shotgun (WGS) entry which is preliminary data.</text>
</comment>
<organism evidence="2 3">
    <name type="scientific">Virgibacillus tibetensis</name>
    <dbReference type="NCBI Taxonomy" id="3042313"/>
    <lineage>
        <taxon>Bacteria</taxon>
        <taxon>Bacillati</taxon>
        <taxon>Bacillota</taxon>
        <taxon>Bacilli</taxon>
        <taxon>Bacillales</taxon>
        <taxon>Bacillaceae</taxon>
        <taxon>Virgibacillus</taxon>
    </lineage>
</organism>
<reference evidence="2 3" key="1">
    <citation type="journal article" date="2024" name="Int. J. Syst. Evol. Microbiol.">
        <title>Virgibacillus tibetensis sp. nov., isolated from salt lake on the Tibetan Plateau of China.</title>
        <authorList>
            <person name="Phurbu D."/>
            <person name="Liu Z.-X."/>
            <person name="Wang R."/>
            <person name="Zheng Y.-Y."/>
            <person name="Liu H.-C."/>
            <person name="Zhou Y.-G."/>
            <person name="Yu Y.-J."/>
            <person name="Li A.-H."/>
        </authorList>
    </citation>
    <scope>NUCLEOTIDE SEQUENCE [LARGE SCALE GENOMIC DNA]</scope>
    <source>
        <strain evidence="2 3">C22-A2</strain>
    </source>
</reference>